<sequence length="192" mass="21415">MLADARLVRLASASLRRMLDDVLLDRERLEFLCGCLRLGGLPAATVWYCLPWLHFELLQFDSARQRLIALLLANAHTCPPDALRYYSAAAAGFSSDFAVTPGLPLQDSSSHAAAVVLRECDAVARMSAADREEYVELVSTLDNNTSVRPLGPSQVWRLFIRPVVDRDADLFYSDLKLMAVGVARWRLTQEPH</sequence>
<dbReference type="EMBL" id="KZ303571">
    <property type="protein sequence ID" value="PIA12773.1"/>
    <property type="molecule type" value="Genomic_DNA"/>
</dbReference>
<evidence type="ECO:0000313" key="1">
    <source>
        <dbReference type="EMBL" id="PIA12773.1"/>
    </source>
</evidence>
<reference evidence="1 2" key="1">
    <citation type="journal article" date="2015" name="Genome Biol. Evol.">
        <title>Phylogenomic analyses indicate that early fungi evolved digesting cell walls of algal ancestors of land plants.</title>
        <authorList>
            <person name="Chang Y."/>
            <person name="Wang S."/>
            <person name="Sekimoto S."/>
            <person name="Aerts A.L."/>
            <person name="Choi C."/>
            <person name="Clum A."/>
            <person name="LaButti K.M."/>
            <person name="Lindquist E.A."/>
            <person name="Yee Ngan C."/>
            <person name="Ohm R.A."/>
            <person name="Salamov A.A."/>
            <person name="Grigoriev I.V."/>
            <person name="Spatafora J.W."/>
            <person name="Berbee M.L."/>
        </authorList>
    </citation>
    <scope>NUCLEOTIDE SEQUENCE [LARGE SCALE GENOMIC DNA]</scope>
    <source>
        <strain evidence="1 2">NRRL 1564</strain>
    </source>
</reference>
<keyword evidence="2" id="KW-1185">Reference proteome</keyword>
<dbReference type="AlphaFoldDB" id="A0A2G5B183"/>
<gene>
    <name evidence="1" type="ORF">COEREDRAFT_83916</name>
</gene>
<dbReference type="STRING" id="763665.A0A2G5B183"/>
<dbReference type="Proteomes" id="UP000242474">
    <property type="component" value="Unassembled WGS sequence"/>
</dbReference>
<protein>
    <submittedName>
        <fullName evidence="1">Uncharacterized protein</fullName>
    </submittedName>
</protein>
<organism evidence="1 2">
    <name type="scientific">Coemansia reversa (strain ATCC 12441 / NRRL 1564)</name>
    <dbReference type="NCBI Taxonomy" id="763665"/>
    <lineage>
        <taxon>Eukaryota</taxon>
        <taxon>Fungi</taxon>
        <taxon>Fungi incertae sedis</taxon>
        <taxon>Zoopagomycota</taxon>
        <taxon>Kickxellomycotina</taxon>
        <taxon>Kickxellomycetes</taxon>
        <taxon>Kickxellales</taxon>
        <taxon>Kickxellaceae</taxon>
        <taxon>Coemansia</taxon>
    </lineage>
</organism>
<dbReference type="OrthoDB" id="72441at2759"/>
<proteinExistence type="predicted"/>
<name>A0A2G5B183_COERN</name>
<accession>A0A2G5B183</accession>
<evidence type="ECO:0000313" key="2">
    <source>
        <dbReference type="Proteomes" id="UP000242474"/>
    </source>
</evidence>